<accession>A0ACC2NPH6</accession>
<organism evidence="1 2">
    <name type="scientific">Eretmocerus hayati</name>
    <dbReference type="NCBI Taxonomy" id="131215"/>
    <lineage>
        <taxon>Eukaryota</taxon>
        <taxon>Metazoa</taxon>
        <taxon>Ecdysozoa</taxon>
        <taxon>Arthropoda</taxon>
        <taxon>Hexapoda</taxon>
        <taxon>Insecta</taxon>
        <taxon>Pterygota</taxon>
        <taxon>Neoptera</taxon>
        <taxon>Endopterygota</taxon>
        <taxon>Hymenoptera</taxon>
        <taxon>Apocrita</taxon>
        <taxon>Proctotrupomorpha</taxon>
        <taxon>Chalcidoidea</taxon>
        <taxon>Aphelinidae</taxon>
        <taxon>Aphelininae</taxon>
        <taxon>Eretmocerus</taxon>
    </lineage>
</organism>
<protein>
    <submittedName>
        <fullName evidence="1">Uncharacterized protein</fullName>
    </submittedName>
</protein>
<evidence type="ECO:0000313" key="1">
    <source>
        <dbReference type="EMBL" id="KAJ8672796.1"/>
    </source>
</evidence>
<evidence type="ECO:0000313" key="2">
    <source>
        <dbReference type="Proteomes" id="UP001239111"/>
    </source>
</evidence>
<name>A0ACC2NPH6_9HYME</name>
<dbReference type="EMBL" id="CM056743">
    <property type="protein sequence ID" value="KAJ8672796.1"/>
    <property type="molecule type" value="Genomic_DNA"/>
</dbReference>
<comment type="caution">
    <text evidence="1">The sequence shown here is derived from an EMBL/GenBank/DDBJ whole genome shotgun (WGS) entry which is preliminary data.</text>
</comment>
<keyword evidence="2" id="KW-1185">Reference proteome</keyword>
<proteinExistence type="predicted"/>
<gene>
    <name evidence="1" type="ORF">QAD02_004056</name>
</gene>
<dbReference type="Proteomes" id="UP001239111">
    <property type="component" value="Chromosome 3"/>
</dbReference>
<reference evidence="1" key="1">
    <citation type="submission" date="2023-04" db="EMBL/GenBank/DDBJ databases">
        <title>A chromosome-level genome assembly of the parasitoid wasp Eretmocerus hayati.</title>
        <authorList>
            <person name="Zhong Y."/>
            <person name="Liu S."/>
            <person name="Liu Y."/>
        </authorList>
    </citation>
    <scope>NUCLEOTIDE SEQUENCE</scope>
    <source>
        <strain evidence="1">ZJU_SS_LIU_2023</strain>
    </source>
</reference>
<sequence length="842" mass="95141">MDWLFLIVAIHLWPIFSSKVIMNNSTNYCYIRNPEAQSDIDFSSLSDNVKDNIMQHDRDALWRFQLCRPLLDKCHNDENYSVCLTKEGTEIGIGKGVPKVLQEFNEISFEFTGDSCNMNNNYTMKIKMICDLKVTDSNGIVLFPSDYNECDFYMIWRTELACSKHKKLNCSVNNNLSHYDLTALIDLSGNYKIPVDNQHFAILNVCHTVLYGRNTCKSTNAACLVDKSGKSFNLGEPSDNLRYNQDGTLSITYRHGAPCKQKSASVNSMETTIIFKCNLNETESLPKYSGGMEKCQFLFTWETAAACSESALEQKSTNQANKMQCVVKDPETNEIYNLTSLMYQDYKVRPFGMNEVFMYSICRPLHNSTCSKKSGSCKLHKSISNGIANFDLNWKEGHPYLNYTNGDLCNSRQQHRYTIIEFYCGTVYESSIEENGCFDVIKVSTHLVCKERSNCVIGPSGLNFNQFSNQEENYSIETENEVFLINVCQSLVPSSNLSCLPGIGICRVTTHGNHKVYTNLGYPDKKPKVNLEARNAHFSYQNGSACETDKKRNITSRILFVCDTNVDMTSSIPKFIAYNDCTYEFIWPVSYVCHRVDGIFRDNFILSNTIGDSRNLSVLHERFGSYYNVSGQVGNEYKILLTSDRTLCGGSFICDNKTNYGHTVSVLFDYTKDSVRLAFKDGSKCDDFIGLAHSSITLICDEDPTKSQPTINSEGSCHVEFEWRTDKICRPGKISQKILPTASLPKIEGRITTQEYFPLSGGMVAAIIATVSIMLIVIYCRTSKRLRLLEILTSSTSRNCNGVRYSRVNTVEEVHLLMNETDPTVIDSDNSDDDLLDCQISA</sequence>